<proteinExistence type="predicted"/>
<accession>A0A9P0L229</accession>
<evidence type="ECO:0000313" key="3">
    <source>
        <dbReference type="Proteomes" id="UP001152888"/>
    </source>
</evidence>
<comment type="caution">
    <text evidence="2">The sequence shown here is derived from an EMBL/GenBank/DDBJ whole genome shotgun (WGS) entry which is preliminary data.</text>
</comment>
<dbReference type="EMBL" id="CAKOFQ010006947">
    <property type="protein sequence ID" value="CAH1983862.1"/>
    <property type="molecule type" value="Genomic_DNA"/>
</dbReference>
<reference evidence="2" key="1">
    <citation type="submission" date="2022-03" db="EMBL/GenBank/DDBJ databases">
        <authorList>
            <person name="Sayadi A."/>
        </authorList>
    </citation>
    <scope>NUCLEOTIDE SEQUENCE</scope>
</reference>
<gene>
    <name evidence="2" type="ORF">ACAOBT_LOCUS15795</name>
</gene>
<evidence type="ECO:0000313" key="2">
    <source>
        <dbReference type="EMBL" id="CAH1983862.1"/>
    </source>
</evidence>
<sequence length="76" mass="7866">MEKGGVRQRRTQVRGAGALEAPCLRPASPTSSPAEPPDPCAQWTTTTETAAPRTATSTCISTSDATTSDCYSAPPI</sequence>
<name>A0A9P0L229_ACAOB</name>
<dbReference type="AlphaFoldDB" id="A0A9P0L229"/>
<keyword evidence="3" id="KW-1185">Reference proteome</keyword>
<feature type="region of interest" description="Disordered" evidence="1">
    <location>
        <begin position="1"/>
        <end position="76"/>
    </location>
</feature>
<feature type="compositionally biased region" description="Basic residues" evidence="1">
    <location>
        <begin position="1"/>
        <end position="12"/>
    </location>
</feature>
<organism evidence="2 3">
    <name type="scientific">Acanthoscelides obtectus</name>
    <name type="common">Bean weevil</name>
    <name type="synonym">Bruchus obtectus</name>
    <dbReference type="NCBI Taxonomy" id="200917"/>
    <lineage>
        <taxon>Eukaryota</taxon>
        <taxon>Metazoa</taxon>
        <taxon>Ecdysozoa</taxon>
        <taxon>Arthropoda</taxon>
        <taxon>Hexapoda</taxon>
        <taxon>Insecta</taxon>
        <taxon>Pterygota</taxon>
        <taxon>Neoptera</taxon>
        <taxon>Endopterygota</taxon>
        <taxon>Coleoptera</taxon>
        <taxon>Polyphaga</taxon>
        <taxon>Cucujiformia</taxon>
        <taxon>Chrysomeloidea</taxon>
        <taxon>Chrysomelidae</taxon>
        <taxon>Bruchinae</taxon>
        <taxon>Bruchini</taxon>
        <taxon>Acanthoscelides</taxon>
    </lineage>
</organism>
<evidence type="ECO:0000256" key="1">
    <source>
        <dbReference type="SAM" id="MobiDB-lite"/>
    </source>
</evidence>
<protein>
    <submittedName>
        <fullName evidence="2">Uncharacterized protein</fullName>
    </submittedName>
</protein>
<feature type="compositionally biased region" description="Polar residues" evidence="1">
    <location>
        <begin position="59"/>
        <end position="70"/>
    </location>
</feature>
<dbReference type="Proteomes" id="UP001152888">
    <property type="component" value="Unassembled WGS sequence"/>
</dbReference>
<feature type="compositionally biased region" description="Low complexity" evidence="1">
    <location>
        <begin position="41"/>
        <end position="58"/>
    </location>
</feature>